<keyword evidence="2" id="KW-0175">Coiled coil</keyword>
<evidence type="ECO:0000256" key="1">
    <source>
        <dbReference type="ARBA" id="ARBA00007473"/>
    </source>
</evidence>
<feature type="region of interest" description="Disordered" evidence="3">
    <location>
        <begin position="526"/>
        <end position="551"/>
    </location>
</feature>
<evidence type="ECO:0000256" key="2">
    <source>
        <dbReference type="SAM" id="Coils"/>
    </source>
</evidence>
<feature type="region of interest" description="Disordered" evidence="3">
    <location>
        <begin position="789"/>
        <end position="812"/>
    </location>
</feature>
<gene>
    <name evidence="5" type="ORF">AG1IA_03875</name>
</gene>
<evidence type="ECO:0000259" key="4">
    <source>
        <dbReference type="Pfam" id="PF12936"/>
    </source>
</evidence>
<feature type="compositionally biased region" description="Acidic residues" evidence="3">
    <location>
        <begin position="474"/>
        <end position="493"/>
    </location>
</feature>
<feature type="compositionally biased region" description="Basic and acidic residues" evidence="3">
    <location>
        <begin position="734"/>
        <end position="744"/>
    </location>
</feature>
<feature type="compositionally biased region" description="Acidic residues" evidence="3">
    <location>
        <begin position="964"/>
        <end position="973"/>
    </location>
</feature>
<feature type="compositionally biased region" description="Basic and acidic residues" evidence="3">
    <location>
        <begin position="1087"/>
        <end position="1104"/>
    </location>
</feature>
<dbReference type="STRING" id="983506.L8WZ43"/>
<accession>L8WZ43</accession>
<feature type="compositionally biased region" description="Acidic residues" evidence="3">
    <location>
        <begin position="943"/>
        <end position="956"/>
    </location>
</feature>
<dbReference type="InterPro" id="IPR029064">
    <property type="entry name" value="Ribosomal_eL30-like_sf"/>
</dbReference>
<protein>
    <submittedName>
        <fullName evidence="5">Kri1 domain-containing protein</fullName>
    </submittedName>
</protein>
<feature type="region of interest" description="Disordered" evidence="3">
    <location>
        <begin position="734"/>
        <end position="756"/>
    </location>
</feature>
<dbReference type="Pfam" id="PF05178">
    <property type="entry name" value="Kri1"/>
    <property type="match status" value="1"/>
</dbReference>
<keyword evidence="6" id="KW-1185">Reference proteome</keyword>
<feature type="compositionally biased region" description="Basic residues" evidence="3">
    <location>
        <begin position="1114"/>
        <end position="1123"/>
    </location>
</feature>
<feature type="region of interest" description="Disordered" evidence="3">
    <location>
        <begin position="469"/>
        <end position="496"/>
    </location>
</feature>
<reference evidence="5 6" key="1">
    <citation type="journal article" date="2013" name="Nat. Commun.">
        <title>The evolution and pathogenic mechanisms of the rice sheath blight pathogen.</title>
        <authorList>
            <person name="Zheng A."/>
            <person name="Lin R."/>
            <person name="Xu L."/>
            <person name="Qin P."/>
            <person name="Tang C."/>
            <person name="Ai P."/>
            <person name="Zhang D."/>
            <person name="Liu Y."/>
            <person name="Sun Z."/>
            <person name="Feng H."/>
            <person name="Wang Y."/>
            <person name="Chen Y."/>
            <person name="Liang X."/>
            <person name="Fu R."/>
            <person name="Li Q."/>
            <person name="Zhang J."/>
            <person name="Yu X."/>
            <person name="Xie Z."/>
            <person name="Ding L."/>
            <person name="Guan P."/>
            <person name="Tang J."/>
            <person name="Liang Y."/>
            <person name="Wang S."/>
            <person name="Deng Q."/>
            <person name="Li S."/>
            <person name="Zhu J."/>
            <person name="Wang L."/>
            <person name="Liu H."/>
            <person name="Li P."/>
        </authorList>
    </citation>
    <scope>NUCLEOTIDE SEQUENCE [LARGE SCALE GENOMIC DNA]</scope>
    <source>
        <strain evidence="6">AG-1 IA</strain>
    </source>
</reference>
<comment type="caution">
    <text evidence="5">The sequence shown here is derived from an EMBL/GenBank/DDBJ whole genome shotgun (WGS) entry which is preliminary data.</text>
</comment>
<dbReference type="AlphaFoldDB" id="L8WZ43"/>
<dbReference type="Pfam" id="PF12936">
    <property type="entry name" value="Kri1_C"/>
    <property type="match status" value="1"/>
</dbReference>
<dbReference type="Proteomes" id="UP000011668">
    <property type="component" value="Unassembled WGS sequence"/>
</dbReference>
<feature type="domain" description="Kri1-like C-terminal" evidence="4">
    <location>
        <begin position="980"/>
        <end position="1058"/>
    </location>
</feature>
<feature type="compositionally biased region" description="Polar residues" evidence="3">
    <location>
        <begin position="172"/>
        <end position="190"/>
    </location>
</feature>
<dbReference type="InterPro" id="IPR013241">
    <property type="entry name" value="RNase_P_Pop3"/>
</dbReference>
<feature type="compositionally biased region" description="Basic and acidic residues" evidence="3">
    <location>
        <begin position="142"/>
        <end position="162"/>
    </location>
</feature>
<feature type="compositionally biased region" description="Polar residues" evidence="3">
    <location>
        <begin position="127"/>
        <end position="136"/>
    </location>
</feature>
<dbReference type="GO" id="GO:0030686">
    <property type="term" value="C:90S preribosome"/>
    <property type="evidence" value="ECO:0007669"/>
    <property type="project" value="TreeGrafter"/>
</dbReference>
<dbReference type="PANTHER" id="PTHR14490:SF5">
    <property type="entry name" value="PROTEIN KRI1 HOMOLOG"/>
    <property type="match status" value="1"/>
</dbReference>
<dbReference type="InterPro" id="IPR024626">
    <property type="entry name" value="Kri1-like_C"/>
</dbReference>
<feature type="region of interest" description="Disordered" evidence="3">
    <location>
        <begin position="368"/>
        <end position="416"/>
    </location>
</feature>
<dbReference type="GO" id="GO:0008033">
    <property type="term" value="P:tRNA processing"/>
    <property type="evidence" value="ECO:0007669"/>
    <property type="project" value="InterPro"/>
</dbReference>
<dbReference type="EMBL" id="AFRT01000934">
    <property type="protein sequence ID" value="ELU42097.1"/>
    <property type="molecule type" value="Genomic_DNA"/>
</dbReference>
<dbReference type="GO" id="GO:0000447">
    <property type="term" value="P:endonucleolytic cleavage in ITS1 to separate SSU-rRNA from 5.8S rRNA and LSU-rRNA from tricistronic rRNA transcript (SSU-rRNA, 5.8S rRNA, LSU-rRNA)"/>
    <property type="evidence" value="ECO:0007669"/>
    <property type="project" value="TreeGrafter"/>
</dbReference>
<feature type="region of interest" description="Disordered" evidence="3">
    <location>
        <begin position="104"/>
        <end position="214"/>
    </location>
</feature>
<name>L8WZ43_THACA</name>
<dbReference type="OrthoDB" id="10252032at2759"/>
<dbReference type="InterPro" id="IPR018034">
    <property type="entry name" value="Kri1"/>
</dbReference>
<feature type="region of interest" description="Disordered" evidence="3">
    <location>
        <begin position="1064"/>
        <end position="1131"/>
    </location>
</feature>
<dbReference type="Gene3D" id="3.30.1330.30">
    <property type="match status" value="1"/>
</dbReference>
<evidence type="ECO:0000256" key="3">
    <source>
        <dbReference type="SAM" id="MobiDB-lite"/>
    </source>
</evidence>
<sequence length="1131" mass="128039">MYAVEQRCWEGDVWHPLILVLSTTNSTKNVGARIHTQPSNRANASLGKGKSKAEDDRRVVYKSVLENPYQIKWPQTPLNVQNSLLACLADLLPEVASYHIARETKARKRKSSLRAALHQTKRKEVSSEASQAQTPNSRKRRRDEDNPDNPKRTKVDHDETNNKKTSTSSSSLQSPGINVLSKLTYSSNSHDAGPSATEADSKAEESTSHTAPTIPLPPLLNHCVFGINEVTKRLESQIHPDVLGAEIASNATSKPKLRFVVVCRTDVDPPILIEHLPVLVASCNSAIPSSSEDSMFIKLVTLPMGGEHTLAEIVGLRRVAVMQAETPGLERLESLLSSITPLRASWLAPPSNISQEPKELIPTHVKQLKTSAPKDMKAHREKRKREVGEAKEASKTASIDGSRRKRRRLQPESRNDPKLISALELLQMLSDDDSDISGGNDLHQLTVNEHYAKAFEYRKEREELAKLKEKYGSDFEEDESDSESDETEDEYGEELTPVVDAALLRTLAKIRRKDPEIYDSKVGVFDEEAKRTQGTNLARTRPSKDKSKPLTIKQQNLAALLESGSRPTSPTSDPAPLTHVQEQAALRDETISAFHNAVKEDEADDLLTLREGVKDEAEQREEEYRDFLQREVGEDISQLLWVEEGGVKIKENDTNLAEDDQAKKEERKKKRAKLKEHKQETDEEFLMKYVWSSICLMTPLTKGTSYILNRGWIDKSENRAPTYEEIVGLESKAKSKDGFKPGDAREDEGEDLGNGLLDEDEFDEVADHFESTYNFRFEEPNSHVIASHPRNVASVRRTDSSRKEAREKKKEREAAKLLAKKEEVKRLKSLKMREFKQKLEKIRIEGGLGNKDKGKRKLDEEEEGPEDYGVLGELDLDGDWDPDQHDAQMKSLYAENGEYEDDNQKPTWDDDIDISDLIPEKSEPVSESQAGKKKKRKKRKDGEEEDIGVDPDEMDADIERPVQEGDDEEWDGTEDMRKRVLEKYMEEMYDLDFNDMVGDMPTRFHYSHVEPSAYGLTPVEILTATDAELNSYVGLKRLAPYHKDKFDHRRGEKLKELKNSLSTRGVYDGWGAQGETQAKKRKGKKERQKEKAKAAMDATIKQEEQAQEEEGLKNKKRKRKHKKGGEAETAQ</sequence>
<feature type="compositionally biased region" description="Acidic residues" evidence="3">
    <location>
        <begin position="745"/>
        <end position="756"/>
    </location>
</feature>
<evidence type="ECO:0000313" key="6">
    <source>
        <dbReference type="Proteomes" id="UP000011668"/>
    </source>
</evidence>
<dbReference type="PANTHER" id="PTHR14490">
    <property type="entry name" value="ZINC FINGER, ZZ TYPE"/>
    <property type="match status" value="1"/>
</dbReference>
<comment type="similarity">
    <text evidence="1">Belongs to the KRI1 family.</text>
</comment>
<dbReference type="GO" id="GO:0005730">
    <property type="term" value="C:nucleolus"/>
    <property type="evidence" value="ECO:0007669"/>
    <property type="project" value="TreeGrafter"/>
</dbReference>
<feature type="region of interest" description="Disordered" evidence="3">
    <location>
        <begin position="560"/>
        <end position="579"/>
    </location>
</feature>
<feature type="compositionally biased region" description="Basic and acidic residues" evidence="3">
    <location>
        <begin position="372"/>
        <end position="394"/>
    </location>
</feature>
<proteinExistence type="inferred from homology"/>
<dbReference type="Pfam" id="PF08228">
    <property type="entry name" value="RNase_P_pop3"/>
    <property type="match status" value="1"/>
</dbReference>
<organism evidence="5 6">
    <name type="scientific">Thanatephorus cucumeris (strain AG1-IA)</name>
    <name type="common">Rice sheath blight fungus</name>
    <name type="synonym">Rhizoctonia solani</name>
    <dbReference type="NCBI Taxonomy" id="983506"/>
    <lineage>
        <taxon>Eukaryota</taxon>
        <taxon>Fungi</taxon>
        <taxon>Dikarya</taxon>
        <taxon>Basidiomycota</taxon>
        <taxon>Agaricomycotina</taxon>
        <taxon>Agaricomycetes</taxon>
        <taxon>Cantharellales</taxon>
        <taxon>Ceratobasidiaceae</taxon>
        <taxon>Rhizoctonia</taxon>
        <taxon>Rhizoctonia solani AG-1</taxon>
    </lineage>
</organism>
<feature type="region of interest" description="Disordered" evidence="3">
    <location>
        <begin position="843"/>
        <end position="974"/>
    </location>
</feature>
<feature type="compositionally biased region" description="Basic and acidic residues" evidence="3">
    <location>
        <begin position="796"/>
        <end position="812"/>
    </location>
</feature>
<evidence type="ECO:0000313" key="5">
    <source>
        <dbReference type="EMBL" id="ELU42097.1"/>
    </source>
</evidence>
<feature type="coiled-coil region" evidence="2">
    <location>
        <begin position="603"/>
        <end position="630"/>
    </location>
</feature>
<dbReference type="HOGENOM" id="CLU_279005_0_0_1"/>